<reference evidence="2 3" key="1">
    <citation type="journal article" date="2021" name="MBio">
        <title>A New Model Trypanosomatid, Novymonas esmeraldas: Genomic Perception of Its 'Candidatus Pandoraea novymonadis' Endosymbiont.</title>
        <authorList>
            <person name="Zakharova A."/>
            <person name="Saura A."/>
            <person name="Butenko A."/>
            <person name="Podesvova L."/>
            <person name="Warmusova S."/>
            <person name="Kostygov A.Y."/>
            <person name="Nenarokova A."/>
            <person name="Lukes J."/>
            <person name="Opperdoes F.R."/>
            <person name="Yurchenko V."/>
        </authorList>
    </citation>
    <scope>NUCLEOTIDE SEQUENCE [LARGE SCALE GENOMIC DNA]</scope>
    <source>
        <strain evidence="2 3">E262AT.01</strain>
    </source>
</reference>
<feature type="region of interest" description="Disordered" evidence="1">
    <location>
        <begin position="75"/>
        <end position="138"/>
    </location>
</feature>
<keyword evidence="3" id="KW-1185">Reference proteome</keyword>
<accession>A0AAW0EYK6</accession>
<protein>
    <submittedName>
        <fullName evidence="2">Uncharacterized protein</fullName>
    </submittedName>
</protein>
<comment type="caution">
    <text evidence="2">The sequence shown here is derived from an EMBL/GenBank/DDBJ whole genome shotgun (WGS) entry which is preliminary data.</text>
</comment>
<name>A0AAW0EYK6_9TRYP</name>
<proteinExistence type="predicted"/>
<dbReference type="AlphaFoldDB" id="A0AAW0EYK6"/>
<dbReference type="Proteomes" id="UP001430356">
    <property type="component" value="Unassembled WGS sequence"/>
</dbReference>
<gene>
    <name evidence="2" type="ORF">NESM_000891000</name>
</gene>
<feature type="compositionally biased region" description="Low complexity" evidence="1">
    <location>
        <begin position="113"/>
        <end position="129"/>
    </location>
</feature>
<evidence type="ECO:0000256" key="1">
    <source>
        <dbReference type="SAM" id="MobiDB-lite"/>
    </source>
</evidence>
<organism evidence="2 3">
    <name type="scientific">Novymonas esmeraldas</name>
    <dbReference type="NCBI Taxonomy" id="1808958"/>
    <lineage>
        <taxon>Eukaryota</taxon>
        <taxon>Discoba</taxon>
        <taxon>Euglenozoa</taxon>
        <taxon>Kinetoplastea</taxon>
        <taxon>Metakinetoplastina</taxon>
        <taxon>Trypanosomatida</taxon>
        <taxon>Trypanosomatidae</taxon>
        <taxon>Novymonas</taxon>
    </lineage>
</organism>
<sequence length="138" mass="14227">MLLHSAGTSPCRAFLLPSTVTTDDREPHAAGSVPLSALRDTFSLFSLPRLPHTAGSGPVSALPASVTSVRRVRRHQLSGSDPLTIAPLPLSRTRVRGISDPSTSSLSSGRLPAAASATSSRSSVTVSSVLHTTPGHAQ</sequence>
<dbReference type="EMBL" id="JAECZO010000240">
    <property type="protein sequence ID" value="KAK7199208.1"/>
    <property type="molecule type" value="Genomic_DNA"/>
</dbReference>
<evidence type="ECO:0000313" key="2">
    <source>
        <dbReference type="EMBL" id="KAK7199208.1"/>
    </source>
</evidence>
<evidence type="ECO:0000313" key="3">
    <source>
        <dbReference type="Proteomes" id="UP001430356"/>
    </source>
</evidence>